<dbReference type="InterPro" id="IPR006664">
    <property type="entry name" value="OMP_bac"/>
</dbReference>
<comment type="subcellular location">
    <subcellularLocation>
        <location evidence="8">Cell outer membrane</location>
        <topology evidence="8">Lipid-anchor</topology>
    </subcellularLocation>
</comment>
<evidence type="ECO:0000256" key="6">
    <source>
        <dbReference type="ARBA" id="ARBA00023288"/>
    </source>
</evidence>
<protein>
    <recommendedName>
        <fullName evidence="8">Peptidoglycan-associated lipoprotein</fullName>
        <shortName evidence="8">PAL</shortName>
    </recommendedName>
</protein>
<dbReference type="Pfam" id="PF00691">
    <property type="entry name" value="OmpA"/>
    <property type="match status" value="1"/>
</dbReference>
<keyword evidence="6 8" id="KW-0449">Lipoprotein</keyword>
<dbReference type="RefSeq" id="WP_005985400.1">
    <property type="nucleotide sequence ID" value="NZ_AOSV01000012.1"/>
</dbReference>
<keyword evidence="2 8" id="KW-0732">Signal</keyword>
<evidence type="ECO:0000256" key="9">
    <source>
        <dbReference type="SAM" id="MobiDB-lite"/>
    </source>
</evidence>
<gene>
    <name evidence="8" type="primary">pal</name>
    <name evidence="12" type="ORF">PCS_01367</name>
</gene>
<keyword evidence="1" id="KW-0132">Cell division</keyword>
<dbReference type="CDD" id="cd07185">
    <property type="entry name" value="OmpA_C-like"/>
    <property type="match status" value="1"/>
</dbReference>
<reference evidence="12 13" key="1">
    <citation type="journal article" date="2013" name="Genome Announc.">
        <title>Draft Genome Sequence for Desulfovibrio africanus Strain PCS.</title>
        <authorList>
            <person name="Brown S.D."/>
            <person name="Utturkar S.M."/>
            <person name="Arkin A.P."/>
            <person name="Deutschbauer A.M."/>
            <person name="Elias D.A."/>
            <person name="Hazen T.C."/>
            <person name="Chakraborty R."/>
        </authorList>
    </citation>
    <scope>NUCLEOTIDE SEQUENCE [LARGE SCALE GENOMIC DNA]</scope>
    <source>
        <strain evidence="12 13">PCS</strain>
    </source>
</reference>
<evidence type="ECO:0000256" key="3">
    <source>
        <dbReference type="ARBA" id="ARBA00023136"/>
    </source>
</evidence>
<comment type="caution">
    <text evidence="12">The sequence shown here is derived from an EMBL/GenBank/DDBJ whole genome shotgun (WGS) entry which is preliminary data.</text>
</comment>
<keyword evidence="7" id="KW-0131">Cell cycle</keyword>
<accession>M5Q350</accession>
<keyword evidence="5 8" id="KW-0998">Cell outer membrane</keyword>
<dbReference type="InterPro" id="IPR006665">
    <property type="entry name" value="OmpA-like"/>
</dbReference>
<evidence type="ECO:0000256" key="10">
    <source>
        <dbReference type="SAM" id="SignalP"/>
    </source>
</evidence>
<comment type="similarity">
    <text evidence="8">Belongs to the Pal lipoprotein family.</text>
</comment>
<evidence type="ECO:0000256" key="2">
    <source>
        <dbReference type="ARBA" id="ARBA00022729"/>
    </source>
</evidence>
<dbReference type="EMBL" id="AOSV01000012">
    <property type="protein sequence ID" value="EMG37968.1"/>
    <property type="molecule type" value="Genomic_DNA"/>
</dbReference>
<dbReference type="PANTHER" id="PTHR30329">
    <property type="entry name" value="STATOR ELEMENT OF FLAGELLAR MOTOR COMPLEX"/>
    <property type="match status" value="1"/>
</dbReference>
<dbReference type="OrthoDB" id="9809164at2"/>
<dbReference type="InterPro" id="IPR039001">
    <property type="entry name" value="Pal"/>
</dbReference>
<proteinExistence type="inferred from homology"/>
<dbReference type="SUPFAM" id="SSF103088">
    <property type="entry name" value="OmpA-like"/>
    <property type="match status" value="1"/>
</dbReference>
<organism evidence="12 13">
    <name type="scientific">Desulfocurvibacter africanus PCS</name>
    <dbReference type="NCBI Taxonomy" id="1262666"/>
    <lineage>
        <taxon>Bacteria</taxon>
        <taxon>Pseudomonadati</taxon>
        <taxon>Thermodesulfobacteriota</taxon>
        <taxon>Desulfovibrionia</taxon>
        <taxon>Desulfovibrionales</taxon>
        <taxon>Desulfovibrionaceae</taxon>
        <taxon>Desulfocurvibacter</taxon>
    </lineage>
</organism>
<dbReference type="Proteomes" id="UP000011922">
    <property type="component" value="Unassembled WGS sequence"/>
</dbReference>
<dbReference type="InterPro" id="IPR036737">
    <property type="entry name" value="OmpA-like_sf"/>
</dbReference>
<evidence type="ECO:0000256" key="4">
    <source>
        <dbReference type="ARBA" id="ARBA00023139"/>
    </source>
</evidence>
<keyword evidence="3 8" id="KW-0472">Membrane</keyword>
<evidence type="ECO:0000256" key="5">
    <source>
        <dbReference type="ARBA" id="ARBA00023237"/>
    </source>
</evidence>
<feature type="signal peptide" evidence="10">
    <location>
        <begin position="1"/>
        <end position="26"/>
    </location>
</feature>
<feature type="compositionally biased region" description="Basic and acidic residues" evidence="9">
    <location>
        <begin position="52"/>
        <end position="68"/>
    </location>
</feature>
<feature type="domain" description="OmpA-like" evidence="11">
    <location>
        <begin position="84"/>
        <end position="198"/>
    </location>
</feature>
<dbReference type="GO" id="GO:0009279">
    <property type="term" value="C:cell outer membrane"/>
    <property type="evidence" value="ECO:0007669"/>
    <property type="project" value="UniProtKB-SubCell"/>
</dbReference>
<evidence type="ECO:0000256" key="8">
    <source>
        <dbReference type="HAMAP-Rule" id="MF_02204"/>
    </source>
</evidence>
<dbReference type="PANTHER" id="PTHR30329:SF21">
    <property type="entry name" value="LIPOPROTEIN YIAD-RELATED"/>
    <property type="match status" value="1"/>
</dbReference>
<name>M5Q350_DESAF</name>
<dbReference type="NCBIfam" id="TIGR02802">
    <property type="entry name" value="Pal_lipo"/>
    <property type="match status" value="1"/>
</dbReference>
<dbReference type="PROSITE" id="PS51257">
    <property type="entry name" value="PROKAR_LIPOPROTEIN"/>
    <property type="match status" value="1"/>
</dbReference>
<dbReference type="AlphaFoldDB" id="M5Q350"/>
<keyword evidence="4 8" id="KW-0564">Palmitate</keyword>
<dbReference type="Gene3D" id="3.30.1330.60">
    <property type="entry name" value="OmpA-like domain"/>
    <property type="match status" value="1"/>
</dbReference>
<evidence type="ECO:0000256" key="7">
    <source>
        <dbReference type="ARBA" id="ARBA00023306"/>
    </source>
</evidence>
<evidence type="ECO:0000313" key="13">
    <source>
        <dbReference type="Proteomes" id="UP000011922"/>
    </source>
</evidence>
<dbReference type="PATRIC" id="fig|1262666.3.peg.1382"/>
<evidence type="ECO:0000313" key="12">
    <source>
        <dbReference type="EMBL" id="EMG37968.1"/>
    </source>
</evidence>
<feature type="chain" id="PRO_5004069751" description="Peptidoglycan-associated lipoprotein" evidence="10">
    <location>
        <begin position="27"/>
        <end position="198"/>
    </location>
</feature>
<feature type="region of interest" description="Disordered" evidence="9">
    <location>
        <begin position="27"/>
        <end position="84"/>
    </location>
</feature>
<evidence type="ECO:0000256" key="1">
    <source>
        <dbReference type="ARBA" id="ARBA00022618"/>
    </source>
</evidence>
<sequence>MNVMTRKTIVVLFVLALLAGFGCAKKQVSSTPDQTSAAGQGEMTDGTPTDDEAARRAAEEEAYRRSELQDDQTGQTEQERLQAEQQAKQNINELVFFAYDSYELDSKAREVLQRKAQALKLMPDTRVTIKGYCDERGTEEYNLALGERRARASFDFLVLMGVNPNRINIVSYGEDNPLDPANSEAAYAKNRRCEFEIG</sequence>
<dbReference type="PRINTS" id="PR01021">
    <property type="entry name" value="OMPADOMAIN"/>
</dbReference>
<evidence type="ECO:0000259" key="11">
    <source>
        <dbReference type="PROSITE" id="PS51123"/>
    </source>
</evidence>
<dbReference type="InterPro" id="IPR014169">
    <property type="entry name" value="Pal_lipo_C"/>
</dbReference>
<dbReference type="HAMAP" id="MF_02204">
    <property type="entry name" value="Pal"/>
    <property type="match status" value="1"/>
</dbReference>
<dbReference type="GO" id="GO:0051301">
    <property type="term" value="P:cell division"/>
    <property type="evidence" value="ECO:0007669"/>
    <property type="project" value="UniProtKB-KW"/>
</dbReference>
<dbReference type="PROSITE" id="PS51123">
    <property type="entry name" value="OMPA_2"/>
    <property type="match status" value="1"/>
</dbReference>
<dbReference type="InterPro" id="IPR050330">
    <property type="entry name" value="Bact_OuterMem_StrucFunc"/>
</dbReference>
<feature type="compositionally biased region" description="Polar residues" evidence="9">
    <location>
        <begin position="27"/>
        <end position="38"/>
    </location>
</feature>